<gene>
    <name evidence="1" type="ORF">Aru02nite_37070</name>
</gene>
<evidence type="ECO:0000313" key="2">
    <source>
        <dbReference type="Proteomes" id="UP000612808"/>
    </source>
</evidence>
<protein>
    <submittedName>
        <fullName evidence="1">Uncharacterized protein</fullName>
    </submittedName>
</protein>
<sequence length="110" mass="10803">MPDSGSGVADSSVMSGSAGGFALRAAALAGFARAGTFAVLAREAGVVDLAGLVGGEGGVGSCPSHPGPVAWCASVTNDLPEATRMPGRTGRHDRALRCPRRCGASHVGQA</sequence>
<comment type="caution">
    <text evidence="1">The sequence shown here is derived from an EMBL/GenBank/DDBJ whole genome shotgun (WGS) entry which is preliminary data.</text>
</comment>
<dbReference type="AlphaFoldDB" id="A0A8J3J278"/>
<name>A0A8J3J278_9ACTN</name>
<keyword evidence="2" id="KW-1185">Reference proteome</keyword>
<organism evidence="1 2">
    <name type="scientific">Actinocatenispora rupis</name>
    <dbReference type="NCBI Taxonomy" id="519421"/>
    <lineage>
        <taxon>Bacteria</taxon>
        <taxon>Bacillati</taxon>
        <taxon>Actinomycetota</taxon>
        <taxon>Actinomycetes</taxon>
        <taxon>Micromonosporales</taxon>
        <taxon>Micromonosporaceae</taxon>
        <taxon>Actinocatenispora</taxon>
    </lineage>
</organism>
<reference evidence="1" key="1">
    <citation type="submission" date="2021-01" db="EMBL/GenBank/DDBJ databases">
        <title>Whole genome shotgun sequence of Actinocatenispora rupis NBRC 107355.</title>
        <authorList>
            <person name="Komaki H."/>
            <person name="Tamura T."/>
        </authorList>
    </citation>
    <scope>NUCLEOTIDE SEQUENCE</scope>
    <source>
        <strain evidence="1">NBRC 107355</strain>
    </source>
</reference>
<dbReference type="EMBL" id="BOMB01000021">
    <property type="protein sequence ID" value="GID12818.1"/>
    <property type="molecule type" value="Genomic_DNA"/>
</dbReference>
<accession>A0A8J3J278</accession>
<proteinExistence type="predicted"/>
<evidence type="ECO:0000313" key="1">
    <source>
        <dbReference type="EMBL" id="GID12818.1"/>
    </source>
</evidence>
<dbReference type="Proteomes" id="UP000612808">
    <property type="component" value="Unassembled WGS sequence"/>
</dbReference>